<dbReference type="GO" id="GO:0019843">
    <property type="term" value="F:rRNA binding"/>
    <property type="evidence" value="ECO:0007669"/>
    <property type="project" value="UniProtKB-UniRule"/>
</dbReference>
<dbReference type="GO" id="GO:0005840">
    <property type="term" value="C:ribosome"/>
    <property type="evidence" value="ECO:0007669"/>
    <property type="project" value="UniProtKB-KW"/>
</dbReference>
<evidence type="ECO:0000259" key="9">
    <source>
        <dbReference type="Pfam" id="PF00673"/>
    </source>
</evidence>
<dbReference type="SUPFAM" id="SSF55282">
    <property type="entry name" value="RL5-like"/>
    <property type="match status" value="1"/>
</dbReference>
<evidence type="ECO:0000256" key="5">
    <source>
        <dbReference type="ARBA" id="ARBA00058604"/>
    </source>
</evidence>
<dbReference type="EMBL" id="VXRG01000182">
    <property type="protein sequence ID" value="MXY95976.1"/>
    <property type="molecule type" value="Genomic_DNA"/>
</dbReference>
<dbReference type="PROSITE" id="PS00358">
    <property type="entry name" value="RIBOSOMAL_L5"/>
    <property type="match status" value="1"/>
</dbReference>
<keyword evidence="6" id="KW-0694">RNA-binding</keyword>
<dbReference type="HAMAP" id="MF_01333_B">
    <property type="entry name" value="Ribosomal_uL5_B"/>
    <property type="match status" value="1"/>
</dbReference>
<accession>A0A6B0YY38</accession>
<dbReference type="InterPro" id="IPR020929">
    <property type="entry name" value="Ribosomal_uL5_CS"/>
</dbReference>
<dbReference type="PANTHER" id="PTHR11994">
    <property type="entry name" value="60S RIBOSOMAL PROTEIN L11-RELATED"/>
    <property type="match status" value="1"/>
</dbReference>
<feature type="domain" description="Large ribosomal subunit protein uL5 N-terminal" evidence="8">
    <location>
        <begin position="34"/>
        <end position="90"/>
    </location>
</feature>
<name>A0A6B0YY38_9CHLR</name>
<dbReference type="GO" id="GO:0003735">
    <property type="term" value="F:structural constituent of ribosome"/>
    <property type="evidence" value="ECO:0007669"/>
    <property type="project" value="InterPro"/>
</dbReference>
<dbReference type="InterPro" id="IPR031310">
    <property type="entry name" value="Ribosomal_uL5_N"/>
</dbReference>
<sequence length="190" mass="21415">MSEANGARAQKPRLKERFDGEIASALMTEFGYTNIMQVPRVDKISVNIGMGEAITDGKTIERASQDLTIITGQKPIVTRARKSIATFKLREGMPIGVKVTLRGRRMWDFLDRLISIALPAQRDFRGISPDSFDGRGNYSLGLREQLVFPEIDYDEIDKVRGMEVTIVTTAGTDEEGRRLLAMMDMPFQRR</sequence>
<dbReference type="Gene3D" id="3.30.1440.10">
    <property type="match status" value="1"/>
</dbReference>
<dbReference type="FunFam" id="3.30.1440.10:FF:000001">
    <property type="entry name" value="50S ribosomal protein L5"/>
    <property type="match status" value="1"/>
</dbReference>
<dbReference type="Pfam" id="PF00281">
    <property type="entry name" value="Ribosomal_L5"/>
    <property type="match status" value="1"/>
</dbReference>
<keyword evidence="6" id="KW-0820">tRNA-binding</keyword>
<feature type="domain" description="Large ribosomal subunit protein uL5 C-terminal" evidence="9">
    <location>
        <begin position="94"/>
        <end position="187"/>
    </location>
</feature>
<comment type="function">
    <text evidence="6">This is 1 of the proteins that bind and probably mediate the attachment of the 5S RNA into the large ribosomal subunit, where it forms part of the central protuberance. In the 70S ribosome it contacts protein S13 of the 30S subunit (bridge B1b), connecting the 2 subunits; this bridge is implicated in subunit movement. Contacts the P site tRNA; the 5S rRNA and some of its associated proteins might help stabilize positioning of ribosome-bound tRNAs.</text>
</comment>
<organism evidence="10">
    <name type="scientific">Caldilineaceae bacterium SB0664_bin_27</name>
    <dbReference type="NCBI Taxonomy" id="2605260"/>
    <lineage>
        <taxon>Bacteria</taxon>
        <taxon>Bacillati</taxon>
        <taxon>Chloroflexota</taxon>
        <taxon>Caldilineae</taxon>
        <taxon>Caldilineales</taxon>
        <taxon>Caldilineaceae</taxon>
    </lineage>
</organism>
<evidence type="ECO:0000256" key="6">
    <source>
        <dbReference type="HAMAP-Rule" id="MF_01333"/>
    </source>
</evidence>
<evidence type="ECO:0000256" key="2">
    <source>
        <dbReference type="ARBA" id="ARBA00022980"/>
    </source>
</evidence>
<dbReference type="GO" id="GO:0006412">
    <property type="term" value="P:translation"/>
    <property type="evidence" value="ECO:0007669"/>
    <property type="project" value="UniProtKB-UniRule"/>
</dbReference>
<keyword evidence="2 6" id="KW-0689">Ribosomal protein</keyword>
<protein>
    <recommendedName>
        <fullName evidence="4 6">Large ribosomal subunit protein uL5</fullName>
    </recommendedName>
</protein>
<dbReference type="AlphaFoldDB" id="A0A6B0YY38"/>
<dbReference type="InterPro" id="IPR002132">
    <property type="entry name" value="Ribosomal_uL5"/>
</dbReference>
<evidence type="ECO:0000313" key="10">
    <source>
        <dbReference type="EMBL" id="MXY95976.1"/>
    </source>
</evidence>
<comment type="function">
    <text evidence="5">This is one of the proteins that bind and probably mediate the attachment of the 5S RNA into the large ribosomal subunit, where it forms part of the central protuberance. In the 70S ribosome it contacts protein S13 of the 30S subunit (bridge B1b), connecting the 2 subunits; this bridge is implicated in subunit movement. Contacts the P site tRNA; the 5S rRNA and some of its associated proteins might help stabilize positioning of ribosome-bound tRNAs.</text>
</comment>
<evidence type="ECO:0000259" key="8">
    <source>
        <dbReference type="Pfam" id="PF00281"/>
    </source>
</evidence>
<dbReference type="InterPro" id="IPR031309">
    <property type="entry name" value="Ribosomal_uL5_C"/>
</dbReference>
<evidence type="ECO:0000256" key="4">
    <source>
        <dbReference type="ARBA" id="ARBA00035245"/>
    </source>
</evidence>
<dbReference type="GO" id="GO:0000049">
    <property type="term" value="F:tRNA binding"/>
    <property type="evidence" value="ECO:0007669"/>
    <property type="project" value="UniProtKB-UniRule"/>
</dbReference>
<comment type="caution">
    <text evidence="10">The sequence shown here is derived from an EMBL/GenBank/DDBJ whole genome shotgun (WGS) entry which is preliminary data.</text>
</comment>
<gene>
    <name evidence="6 10" type="primary">rplE</name>
    <name evidence="10" type="ORF">F4Y42_21255</name>
</gene>
<comment type="similarity">
    <text evidence="1 6 7">Belongs to the universal ribosomal protein uL5 family.</text>
</comment>
<dbReference type="NCBIfam" id="NF000585">
    <property type="entry name" value="PRK00010.1"/>
    <property type="match status" value="1"/>
</dbReference>
<keyword evidence="3 6" id="KW-0687">Ribonucleoprotein</keyword>
<evidence type="ECO:0000256" key="1">
    <source>
        <dbReference type="ARBA" id="ARBA00008553"/>
    </source>
</evidence>
<dbReference type="InterPro" id="IPR022803">
    <property type="entry name" value="Ribosomal_uL5_dom_sf"/>
</dbReference>
<evidence type="ECO:0000256" key="3">
    <source>
        <dbReference type="ARBA" id="ARBA00023274"/>
    </source>
</evidence>
<proteinExistence type="inferred from homology"/>
<dbReference type="Pfam" id="PF00673">
    <property type="entry name" value="Ribosomal_L5_C"/>
    <property type="match status" value="1"/>
</dbReference>
<dbReference type="GO" id="GO:1990904">
    <property type="term" value="C:ribonucleoprotein complex"/>
    <property type="evidence" value="ECO:0007669"/>
    <property type="project" value="UniProtKB-KW"/>
</dbReference>
<reference evidence="10" key="1">
    <citation type="submission" date="2019-09" db="EMBL/GenBank/DDBJ databases">
        <title>Characterisation of the sponge microbiome using genome-centric metagenomics.</title>
        <authorList>
            <person name="Engelberts J.P."/>
            <person name="Robbins S.J."/>
            <person name="De Goeij J.M."/>
            <person name="Aranda M."/>
            <person name="Bell S.C."/>
            <person name="Webster N.S."/>
        </authorList>
    </citation>
    <scope>NUCLEOTIDE SEQUENCE</scope>
    <source>
        <strain evidence="10">SB0664_bin_27</strain>
    </source>
</reference>
<keyword evidence="6" id="KW-0699">rRNA-binding</keyword>
<comment type="subunit">
    <text evidence="6">Part of the 50S ribosomal subunit; part of the 5S rRNA/L5/L18/L25 subcomplex. Contacts the 5S rRNA and the P site tRNA. Forms a bridge to the 30S subunit in the 70S ribosome.</text>
</comment>
<dbReference type="InterPro" id="IPR020930">
    <property type="entry name" value="Ribosomal_uL5_bac-type"/>
</dbReference>
<dbReference type="PIRSF" id="PIRSF002161">
    <property type="entry name" value="Ribosomal_L5"/>
    <property type="match status" value="1"/>
</dbReference>
<evidence type="ECO:0000256" key="7">
    <source>
        <dbReference type="RuleBase" id="RU003930"/>
    </source>
</evidence>